<protein>
    <submittedName>
        <fullName evidence="1">Uncharacterized protein</fullName>
    </submittedName>
</protein>
<dbReference type="KEGG" id="vg:19738621"/>
<dbReference type="GeneID" id="19738621"/>
<evidence type="ECO:0000313" key="2">
    <source>
        <dbReference type="Proteomes" id="UP000114278"/>
    </source>
</evidence>
<evidence type="ECO:0000313" key="1">
    <source>
        <dbReference type="EMBL" id="CCV02409.1"/>
    </source>
</evidence>
<dbReference type="EMBL" id="HF920637">
    <property type="protein sequence ID" value="CCV02409.1"/>
    <property type="molecule type" value="Genomic_DNA"/>
</dbReference>
<dbReference type="InterPro" id="IPR043921">
    <property type="entry name" value="DUF5772"/>
</dbReference>
<sequence>MPVIYILISLVVCFVAFFLKAKRFSTKRMVLKMILESCALVIKYKTKELWKVGFGTIIKRKFAKRLNQPFFAYQNKNNIVVKYIIKNKNYEICLPIPNPHFKPKYFIMAGRKNVTQDLEQFIGPNHDFHNCKITPGQLGYQNLTVFFDIGDKTKIGKDEQLPHLIK</sequence>
<dbReference type="OrthoDB" id="38177at10239"/>
<organism evidence="1 2">
    <name type="scientific">Armadillidium vulgare iridescent virus</name>
    <dbReference type="NCBI Taxonomy" id="72201"/>
    <lineage>
        <taxon>Viruses</taxon>
        <taxon>Varidnaviria</taxon>
        <taxon>Bamfordvirae</taxon>
        <taxon>Nucleocytoviricota</taxon>
        <taxon>Megaviricetes</taxon>
        <taxon>Pimascovirales</taxon>
        <taxon>Pimascovirales incertae sedis</taxon>
        <taxon>Iridoviridae</taxon>
        <taxon>Betairidovirinae</taxon>
        <taxon>Iridovirus</taxon>
        <taxon>Iridovirus armadillidium1</taxon>
        <taxon>Invertebrate iridescent virus 31</taxon>
    </lineage>
</organism>
<proteinExistence type="predicted"/>
<dbReference type="Proteomes" id="UP000114278">
    <property type="component" value="Segment"/>
</dbReference>
<accession>A0A068QLN9</accession>
<keyword evidence="2" id="KW-1185">Reference proteome</keyword>
<reference evidence="1 2" key="1">
    <citation type="journal article" date="2014" name="J. Gen. Virol.">
        <title>Genome sequence of a crustacean iridovirus, IIV31, isolated from the pill bug, Armadillidium vulgare.</title>
        <authorList>
            <person name="Piegu B."/>
            <person name="Guizard S."/>
            <person name="Yeping T."/>
            <person name="Cruaud C."/>
            <person name="Asgari S."/>
            <person name="Bideshi D.K."/>
            <person name="Federici B.A."/>
            <person name="Bigot Y."/>
        </authorList>
    </citation>
    <scope>NUCLEOTIDE SEQUENCE [LARGE SCALE GENOMIC DNA]</scope>
</reference>
<gene>
    <name evidence="1" type="primary">037L</name>
    <name evidence="1" type="ORF">IIV31_037L</name>
</gene>
<dbReference type="Pfam" id="PF19080">
    <property type="entry name" value="DUF5772"/>
    <property type="match status" value="1"/>
</dbReference>
<name>A0A068QLN9_9VIRU</name>
<dbReference type="RefSeq" id="YP_009046651.1">
    <property type="nucleotide sequence ID" value="NC_024451.1"/>
</dbReference>